<accession>A0ABW2WQR6</accession>
<sequence length="190" mass="21350">MACPRCGALLRPSLVRGEGPWNQRWRAGLADDRQHIPFDNLEADVLTPDGTVVELQYGYLSRQDIRERQLVYPSMVWLFCAVDAHRKGRLGLRIEPGQPLVNFKWVQPRETLDACTRPVFLDLGPSAQAGNRHLILKITRKHDQPGHALTGRGLLYTADVFHDWMAHGTALTEWICGQDDLANTSTTDAA</sequence>
<evidence type="ECO:0000313" key="1">
    <source>
        <dbReference type="EMBL" id="MFD0622335.1"/>
    </source>
</evidence>
<gene>
    <name evidence="1" type="ORF">ACFQ2K_05325</name>
</gene>
<protein>
    <submittedName>
        <fullName evidence="1">Uncharacterized protein</fullName>
    </submittedName>
</protein>
<dbReference type="EMBL" id="JBHTGL010000005">
    <property type="protein sequence ID" value="MFD0622335.1"/>
    <property type="molecule type" value="Genomic_DNA"/>
</dbReference>
<reference evidence="2" key="1">
    <citation type="journal article" date="2019" name="Int. J. Syst. Evol. Microbiol.">
        <title>The Global Catalogue of Microorganisms (GCM) 10K type strain sequencing project: providing services to taxonomists for standard genome sequencing and annotation.</title>
        <authorList>
            <consortium name="The Broad Institute Genomics Platform"/>
            <consortium name="The Broad Institute Genome Sequencing Center for Infectious Disease"/>
            <person name="Wu L."/>
            <person name="Ma J."/>
        </authorList>
    </citation>
    <scope>NUCLEOTIDE SEQUENCE [LARGE SCALE GENOMIC DNA]</scope>
    <source>
        <strain evidence="2">JCM 12607</strain>
    </source>
</reference>
<comment type="caution">
    <text evidence="1">The sequence shown here is derived from an EMBL/GenBank/DDBJ whole genome shotgun (WGS) entry which is preliminary data.</text>
</comment>
<dbReference type="Proteomes" id="UP001596915">
    <property type="component" value="Unassembled WGS sequence"/>
</dbReference>
<proteinExistence type="predicted"/>
<organism evidence="1 2">
    <name type="scientific">Streptomyces sanglieri</name>
    <dbReference type="NCBI Taxonomy" id="193460"/>
    <lineage>
        <taxon>Bacteria</taxon>
        <taxon>Bacillati</taxon>
        <taxon>Actinomycetota</taxon>
        <taxon>Actinomycetes</taxon>
        <taxon>Kitasatosporales</taxon>
        <taxon>Streptomycetaceae</taxon>
        <taxon>Streptomyces</taxon>
    </lineage>
</organism>
<name>A0ABW2WQR6_9ACTN</name>
<keyword evidence="2" id="KW-1185">Reference proteome</keyword>
<evidence type="ECO:0000313" key="2">
    <source>
        <dbReference type="Proteomes" id="UP001596915"/>
    </source>
</evidence>